<gene>
    <name evidence="2" type="ordered locus">AALP_Aa7g180400</name>
</gene>
<dbReference type="Gramene" id="KFK29795">
    <property type="protein sequence ID" value="KFK29795"/>
    <property type="gene ID" value="AALP_AA7G180400"/>
</dbReference>
<protein>
    <submittedName>
        <fullName evidence="2">Uncharacterized protein</fullName>
    </submittedName>
</protein>
<reference evidence="3" key="1">
    <citation type="journal article" date="2015" name="Nat. Plants">
        <title>Genome expansion of Arabis alpina linked with retrotransposition and reduced symmetric DNA methylation.</title>
        <authorList>
            <person name="Willing E.M."/>
            <person name="Rawat V."/>
            <person name="Mandakova T."/>
            <person name="Maumus F."/>
            <person name="James G.V."/>
            <person name="Nordstroem K.J."/>
            <person name="Becker C."/>
            <person name="Warthmann N."/>
            <person name="Chica C."/>
            <person name="Szarzynska B."/>
            <person name="Zytnicki M."/>
            <person name="Albani M.C."/>
            <person name="Kiefer C."/>
            <person name="Bergonzi S."/>
            <person name="Castaings L."/>
            <person name="Mateos J.L."/>
            <person name="Berns M.C."/>
            <person name="Bujdoso N."/>
            <person name="Piofczyk T."/>
            <person name="de Lorenzo L."/>
            <person name="Barrero-Sicilia C."/>
            <person name="Mateos I."/>
            <person name="Piednoel M."/>
            <person name="Hagmann J."/>
            <person name="Chen-Min-Tao R."/>
            <person name="Iglesias-Fernandez R."/>
            <person name="Schuster S.C."/>
            <person name="Alonso-Blanco C."/>
            <person name="Roudier F."/>
            <person name="Carbonero P."/>
            <person name="Paz-Ares J."/>
            <person name="Davis S.J."/>
            <person name="Pecinka A."/>
            <person name="Quesneville H."/>
            <person name="Colot V."/>
            <person name="Lysak M.A."/>
            <person name="Weigel D."/>
            <person name="Coupland G."/>
            <person name="Schneeberger K."/>
        </authorList>
    </citation>
    <scope>NUCLEOTIDE SEQUENCE [LARGE SCALE GENOMIC DNA]</scope>
    <source>
        <strain evidence="3">cv. Pajares</strain>
    </source>
</reference>
<feature type="region of interest" description="Disordered" evidence="1">
    <location>
        <begin position="93"/>
        <end position="117"/>
    </location>
</feature>
<evidence type="ECO:0000256" key="1">
    <source>
        <dbReference type="SAM" id="MobiDB-lite"/>
    </source>
</evidence>
<dbReference type="AlphaFoldDB" id="A0A087GIU3"/>
<sequence>MESLHGLLHVLDPNVKVPVVVTHDRTLETFVASVGMADPSRSLLGGADSCKAAVVGVDGKFSLIGGVGTEVTKSRIGDVDDAAGTVGAPEEMRMDEDSQGLRIDALTEDPSLDDVFG</sequence>
<dbReference type="EMBL" id="CM002875">
    <property type="protein sequence ID" value="KFK29795.1"/>
    <property type="molecule type" value="Genomic_DNA"/>
</dbReference>
<evidence type="ECO:0000313" key="3">
    <source>
        <dbReference type="Proteomes" id="UP000029120"/>
    </source>
</evidence>
<dbReference type="Proteomes" id="UP000029120">
    <property type="component" value="Chromosome 7"/>
</dbReference>
<accession>A0A087GIU3</accession>
<feature type="compositionally biased region" description="Acidic residues" evidence="1">
    <location>
        <begin position="106"/>
        <end position="117"/>
    </location>
</feature>
<organism evidence="2 3">
    <name type="scientific">Arabis alpina</name>
    <name type="common">Alpine rock-cress</name>
    <dbReference type="NCBI Taxonomy" id="50452"/>
    <lineage>
        <taxon>Eukaryota</taxon>
        <taxon>Viridiplantae</taxon>
        <taxon>Streptophyta</taxon>
        <taxon>Embryophyta</taxon>
        <taxon>Tracheophyta</taxon>
        <taxon>Spermatophyta</taxon>
        <taxon>Magnoliopsida</taxon>
        <taxon>eudicotyledons</taxon>
        <taxon>Gunneridae</taxon>
        <taxon>Pentapetalae</taxon>
        <taxon>rosids</taxon>
        <taxon>malvids</taxon>
        <taxon>Brassicales</taxon>
        <taxon>Brassicaceae</taxon>
        <taxon>Arabideae</taxon>
        <taxon>Arabis</taxon>
    </lineage>
</organism>
<keyword evidence="3" id="KW-1185">Reference proteome</keyword>
<proteinExistence type="predicted"/>
<name>A0A087GIU3_ARAAL</name>
<evidence type="ECO:0000313" key="2">
    <source>
        <dbReference type="EMBL" id="KFK29795.1"/>
    </source>
</evidence>